<evidence type="ECO:0000259" key="6">
    <source>
        <dbReference type="PROSITE" id="PS50994"/>
    </source>
</evidence>
<dbReference type="InterPro" id="IPR001878">
    <property type="entry name" value="Znf_CCHC"/>
</dbReference>
<evidence type="ECO:0000259" key="5">
    <source>
        <dbReference type="PROSITE" id="PS50158"/>
    </source>
</evidence>
<evidence type="ECO:0000313" key="8">
    <source>
        <dbReference type="Proteomes" id="UP001151760"/>
    </source>
</evidence>
<evidence type="ECO:0000256" key="2">
    <source>
        <dbReference type="SAM" id="Coils"/>
    </source>
</evidence>
<dbReference type="Pfam" id="PF25597">
    <property type="entry name" value="SH3_retrovirus"/>
    <property type="match status" value="1"/>
</dbReference>
<feature type="compositionally biased region" description="Low complexity" evidence="3">
    <location>
        <begin position="170"/>
        <end position="192"/>
    </location>
</feature>
<keyword evidence="1" id="KW-0479">Metal-binding</keyword>
<proteinExistence type="predicted"/>
<dbReference type="PANTHER" id="PTHR42648:SF18">
    <property type="entry name" value="RETROTRANSPOSON, UNCLASSIFIED-LIKE PROTEIN"/>
    <property type="match status" value="1"/>
</dbReference>
<dbReference type="Proteomes" id="UP001151760">
    <property type="component" value="Unassembled WGS sequence"/>
</dbReference>
<feature type="domain" description="CCHC-type" evidence="5">
    <location>
        <begin position="326"/>
        <end position="342"/>
    </location>
</feature>
<evidence type="ECO:0000313" key="7">
    <source>
        <dbReference type="EMBL" id="GJT51570.1"/>
    </source>
</evidence>
<reference evidence="7" key="1">
    <citation type="journal article" date="2022" name="Int. J. Mol. Sci.">
        <title>Draft Genome of Tanacetum Coccineum: Genomic Comparison of Closely Related Tanacetum-Family Plants.</title>
        <authorList>
            <person name="Yamashiro T."/>
            <person name="Shiraishi A."/>
            <person name="Nakayama K."/>
            <person name="Satake H."/>
        </authorList>
    </citation>
    <scope>NUCLEOTIDE SEQUENCE</scope>
</reference>
<protein>
    <submittedName>
        <fullName evidence="7">Integrase, catalytic region, zinc finger, CCHC-type containing protein</fullName>
    </submittedName>
</protein>
<reference evidence="7" key="2">
    <citation type="submission" date="2022-01" db="EMBL/GenBank/DDBJ databases">
        <authorList>
            <person name="Yamashiro T."/>
            <person name="Shiraishi A."/>
            <person name="Satake H."/>
            <person name="Nakayama K."/>
        </authorList>
    </citation>
    <scope>NUCLEOTIDE SEQUENCE</scope>
</reference>
<keyword evidence="4" id="KW-0472">Membrane</keyword>
<dbReference type="PANTHER" id="PTHR42648">
    <property type="entry name" value="TRANSPOSASE, PUTATIVE-RELATED"/>
    <property type="match status" value="1"/>
</dbReference>
<keyword evidence="1" id="KW-0863">Zinc-finger</keyword>
<dbReference type="SUPFAM" id="SSF53098">
    <property type="entry name" value="Ribonuclease H-like"/>
    <property type="match status" value="1"/>
</dbReference>
<dbReference type="InterPro" id="IPR036397">
    <property type="entry name" value="RNaseH_sf"/>
</dbReference>
<dbReference type="PROSITE" id="PS50994">
    <property type="entry name" value="INTEGRASE"/>
    <property type="match status" value="1"/>
</dbReference>
<feature type="region of interest" description="Disordered" evidence="3">
    <location>
        <begin position="158"/>
        <end position="213"/>
    </location>
</feature>
<keyword evidence="4" id="KW-0812">Transmembrane</keyword>
<keyword evidence="2" id="KW-0175">Coiled coil</keyword>
<evidence type="ECO:0000256" key="3">
    <source>
        <dbReference type="SAM" id="MobiDB-lite"/>
    </source>
</evidence>
<dbReference type="InterPro" id="IPR036875">
    <property type="entry name" value="Znf_CCHC_sf"/>
</dbReference>
<dbReference type="Gene3D" id="3.30.420.10">
    <property type="entry name" value="Ribonuclease H-like superfamily/Ribonuclease H"/>
    <property type="match status" value="1"/>
</dbReference>
<dbReference type="InterPro" id="IPR012337">
    <property type="entry name" value="RNaseH-like_sf"/>
</dbReference>
<gene>
    <name evidence="7" type="ORF">Tco_0977727</name>
</gene>
<keyword evidence="4" id="KW-1133">Transmembrane helix</keyword>
<sequence length="1633" mass="186020">MLDKDLYNSWKSRMELYMQNREHGRMILESVEHGPLIWPTVEENGLPDNIYSLVNHHRVSKDLWERVQLLMQGTSLTKQERECKLYDAFDKFTHIKGGLLHTLPPEWSKFVTDVKLVKDLHTSNFDQLHAYLEQHELHANEVRIMRERHQDPLAFVSNQQMTPPHFNPYQSSFNNPQLQQQFSPSQRFSPSQYGSIQPNQQYSSHYPSQTQLNPSSIQPSHIFQFQINHQTSTVPQVIPQVAYQSPQATTQLMTKTLFVDSGFAVPVFSPGDDPIACLNKAMAFLTAVASSRFPTTNNQLRTSFNLRNQTTIQDGRVTVQQARVVKCYNCQGEGHMARQCTQPKRPRNAAWYKEKAMLVEAQEAGQILDEEQLTFLANLGIPASQAQKVIPHNAAFQTEDLDTYDFDCDDLSNAQAVLMANISNNGSDVISEVPNFKTYLNDMDNQSVLALQDFEQSPVMHFIDNEISSDSNIIPYSQYLQETQQATEKANKEQNIESITAELERYKERVKTFEQRLNIDLSSRKKMIDSQIDDMIREKLALNEQINSLEQNLSKQIKEKKSVLQTLAVFKNESKEKENKYMENEIDLENKTKELDNIICKVGQSAQTVHMLTKQQAFYDNTHKQALGYQNPCYLKKAQRIKPTLYDGVVISNTHVAMPVIDDEETLILEAESRSKMFEKAKDPEVVEKKISHKPIDYRNLNSLIDDFGKRFSPQQEYLSKQAFWFPMLNPTIEPSYTPPVIVDVPSKLPKVSLVNASLKKLKFHLTQFDSMVKKRTTPSALEEEIAKKEILLENDQLLQQIVSQDVMLTVKNSMSFNNDSVYMNLQKCDLCEMCLNINAELSKSKQTYSDLLKNHSQLEKHCISLELSMQLKQEVFQNDKSYVSQNTVEIPEYFVINDLKARLQDKDTTICKLNDTIKSLEKITKDKNVHHEKCDLEPINEEMENSVATLLSENEQLWNEINHVKQFFKDQFDVIKQTRVRHKEQCDSLINKLNLKSMENEDLKAQIQDKVFVITSLKNDLRKLKGKEIVKNASQIPSATTIAQSMFKLDLVPLPPSELDFACKYATRIQGLLVYVQDTCRNAITPSSKKIAVTPMNNVKKVRFAEPITSSSKTQQVESSKTSDSNTPVLSSTVVKCSTSNCGSKPPGNKKNDRISQKLSRNKKNNVEAQPKKVNKLNCIAKPICDVDVKHSLSNANSEILCASCNKSLFDVVHDKCLLDFVHKENSHSNSAKKHKKQNIWKPTGHVFNEVGYKWKPTGKTFTIVGNSCPLTSFTTTNVVPSKQTTSHSDEIQKPEIKVYSIKPKNVKNIGTVRFGNDQIARIMGYGDYQLGNVVISKLAKDSLARGIPRLKFQKDHLCSACSLGKSKTSSHQPKAEDTNQEKLYLLHMDLCGPMCVTSINGKRYILVIVDDYSRFTWVKFLKTKDEAPAAIIKCIKNIQVRLKATVWNVQTDNGTEFVNQTLREWYENVGITHQTSVARTPQQNGVVERRNRTLVEAARTMLIFSRAPLFIWAEAINTASNIGIFVGYAPAKKAFRIYNRRTRIITEIIHVTFDELTAMASEQFSSGPGLQYMTSATSSTGLVLIPVYRDNMWGIKLKKVVSPFNNSLNPGGQGNLGIKVRTDGLMWRSYE</sequence>
<dbReference type="Pfam" id="PF00098">
    <property type="entry name" value="zf-CCHC"/>
    <property type="match status" value="1"/>
</dbReference>
<dbReference type="Pfam" id="PF00665">
    <property type="entry name" value="rve"/>
    <property type="match status" value="1"/>
</dbReference>
<dbReference type="InterPro" id="IPR057670">
    <property type="entry name" value="SH3_retrovirus"/>
</dbReference>
<dbReference type="EMBL" id="BQNB010016419">
    <property type="protein sequence ID" value="GJT51570.1"/>
    <property type="molecule type" value="Genomic_DNA"/>
</dbReference>
<organism evidence="7 8">
    <name type="scientific">Tanacetum coccineum</name>
    <dbReference type="NCBI Taxonomy" id="301880"/>
    <lineage>
        <taxon>Eukaryota</taxon>
        <taxon>Viridiplantae</taxon>
        <taxon>Streptophyta</taxon>
        <taxon>Embryophyta</taxon>
        <taxon>Tracheophyta</taxon>
        <taxon>Spermatophyta</taxon>
        <taxon>Magnoliopsida</taxon>
        <taxon>eudicotyledons</taxon>
        <taxon>Gunneridae</taxon>
        <taxon>Pentapetalae</taxon>
        <taxon>asterids</taxon>
        <taxon>campanulids</taxon>
        <taxon>Asterales</taxon>
        <taxon>Asteraceae</taxon>
        <taxon>Asteroideae</taxon>
        <taxon>Anthemideae</taxon>
        <taxon>Anthemidinae</taxon>
        <taxon>Tanacetum</taxon>
    </lineage>
</organism>
<dbReference type="Gene3D" id="4.10.60.10">
    <property type="entry name" value="Zinc finger, CCHC-type"/>
    <property type="match status" value="1"/>
</dbReference>
<feature type="compositionally biased region" description="Polar residues" evidence="3">
    <location>
        <begin position="193"/>
        <end position="213"/>
    </location>
</feature>
<dbReference type="InterPro" id="IPR001584">
    <property type="entry name" value="Integrase_cat-core"/>
</dbReference>
<evidence type="ECO:0000256" key="4">
    <source>
        <dbReference type="SAM" id="Phobius"/>
    </source>
</evidence>
<dbReference type="SMART" id="SM00343">
    <property type="entry name" value="ZnF_C2HC"/>
    <property type="match status" value="1"/>
</dbReference>
<comment type="caution">
    <text evidence="7">The sequence shown here is derived from an EMBL/GenBank/DDBJ whole genome shotgun (WGS) entry which is preliminary data.</text>
</comment>
<feature type="region of interest" description="Disordered" evidence="3">
    <location>
        <begin position="1139"/>
        <end position="1171"/>
    </location>
</feature>
<evidence type="ECO:0000256" key="1">
    <source>
        <dbReference type="PROSITE-ProRule" id="PRU00047"/>
    </source>
</evidence>
<feature type="coiled-coil region" evidence="2">
    <location>
        <begin position="489"/>
        <end position="594"/>
    </location>
</feature>
<feature type="domain" description="Integrase catalytic" evidence="6">
    <location>
        <begin position="1371"/>
        <end position="1518"/>
    </location>
</feature>
<dbReference type="SUPFAM" id="SSF57756">
    <property type="entry name" value="Retrovirus zinc finger-like domains"/>
    <property type="match status" value="1"/>
</dbReference>
<feature type="region of interest" description="Disordered" evidence="3">
    <location>
        <begin position="1111"/>
        <end position="1130"/>
    </location>
</feature>
<keyword evidence="1" id="KW-0862">Zinc</keyword>
<keyword evidence="8" id="KW-1185">Reference proteome</keyword>
<feature type="transmembrane region" description="Helical" evidence="4">
    <location>
        <begin position="1511"/>
        <end position="1533"/>
    </location>
</feature>
<dbReference type="InterPro" id="IPR039537">
    <property type="entry name" value="Retrotran_Ty1/copia-like"/>
</dbReference>
<accession>A0ABQ5EKX5</accession>
<name>A0ABQ5EKX5_9ASTR</name>
<dbReference type="PROSITE" id="PS50158">
    <property type="entry name" value="ZF_CCHC"/>
    <property type="match status" value="1"/>
</dbReference>